<feature type="transmembrane region" description="Helical" evidence="5">
    <location>
        <begin position="387"/>
        <end position="406"/>
    </location>
</feature>
<feature type="transmembrane region" description="Helical" evidence="5">
    <location>
        <begin position="61"/>
        <end position="78"/>
    </location>
</feature>
<feature type="transmembrane region" description="Helical" evidence="5">
    <location>
        <begin position="259"/>
        <end position="277"/>
    </location>
</feature>
<keyword evidence="3 5" id="KW-1133">Transmembrane helix</keyword>
<feature type="transmembrane region" description="Helical" evidence="5">
    <location>
        <begin position="20"/>
        <end position="41"/>
    </location>
</feature>
<feature type="transmembrane region" description="Helical" evidence="5">
    <location>
        <begin position="149"/>
        <end position="171"/>
    </location>
</feature>
<evidence type="ECO:0000313" key="8">
    <source>
        <dbReference type="Proteomes" id="UP000319769"/>
    </source>
</evidence>
<organism evidence="7 8">
    <name type="scientific">Amycolatopsis acidicola</name>
    <dbReference type="NCBI Taxonomy" id="2596893"/>
    <lineage>
        <taxon>Bacteria</taxon>
        <taxon>Bacillati</taxon>
        <taxon>Actinomycetota</taxon>
        <taxon>Actinomycetes</taxon>
        <taxon>Pseudonocardiales</taxon>
        <taxon>Pseudonocardiaceae</taxon>
        <taxon>Amycolatopsis</taxon>
    </lineage>
</organism>
<evidence type="ECO:0000256" key="3">
    <source>
        <dbReference type="ARBA" id="ARBA00022989"/>
    </source>
</evidence>
<evidence type="ECO:0000256" key="2">
    <source>
        <dbReference type="ARBA" id="ARBA00022692"/>
    </source>
</evidence>
<evidence type="ECO:0000256" key="5">
    <source>
        <dbReference type="SAM" id="Phobius"/>
    </source>
</evidence>
<dbReference type="EMBL" id="VMNW02000007">
    <property type="protein sequence ID" value="KAA9164460.1"/>
    <property type="molecule type" value="Genomic_DNA"/>
</dbReference>
<gene>
    <name evidence="7" type="ORF">FPZ12_007670</name>
</gene>
<dbReference type="SUPFAM" id="SSF103473">
    <property type="entry name" value="MFS general substrate transporter"/>
    <property type="match status" value="1"/>
</dbReference>
<comment type="subcellular location">
    <subcellularLocation>
        <location evidence="1">Cell membrane</location>
        <topology evidence="1">Multi-pass membrane protein</topology>
    </subcellularLocation>
</comment>
<dbReference type="GO" id="GO:0005886">
    <property type="term" value="C:plasma membrane"/>
    <property type="evidence" value="ECO:0007669"/>
    <property type="project" value="UniProtKB-SubCell"/>
</dbReference>
<dbReference type="OrthoDB" id="9787026at2"/>
<dbReference type="GO" id="GO:0046943">
    <property type="term" value="F:carboxylic acid transmembrane transporter activity"/>
    <property type="evidence" value="ECO:0007669"/>
    <property type="project" value="TreeGrafter"/>
</dbReference>
<evidence type="ECO:0000256" key="1">
    <source>
        <dbReference type="ARBA" id="ARBA00004651"/>
    </source>
</evidence>
<accession>A0A5N0VH40</accession>
<dbReference type="PROSITE" id="PS50850">
    <property type="entry name" value="MFS"/>
    <property type="match status" value="1"/>
</dbReference>
<dbReference type="InterPro" id="IPR036259">
    <property type="entry name" value="MFS_trans_sf"/>
</dbReference>
<evidence type="ECO:0000259" key="6">
    <source>
        <dbReference type="PROSITE" id="PS50850"/>
    </source>
</evidence>
<evidence type="ECO:0000256" key="4">
    <source>
        <dbReference type="ARBA" id="ARBA00023136"/>
    </source>
</evidence>
<dbReference type="PANTHER" id="PTHR23508:SF10">
    <property type="entry name" value="CARBOXYLIC ACID TRANSPORTER PROTEIN HOMOLOG"/>
    <property type="match status" value="1"/>
</dbReference>
<feature type="transmembrane region" description="Helical" evidence="5">
    <location>
        <begin position="115"/>
        <end position="137"/>
    </location>
</feature>
<reference evidence="7" key="1">
    <citation type="submission" date="2019-09" db="EMBL/GenBank/DDBJ databases">
        <authorList>
            <person name="Teo W.F.A."/>
            <person name="Duangmal K."/>
        </authorList>
    </citation>
    <scope>NUCLEOTIDE SEQUENCE [LARGE SCALE GENOMIC DNA]</scope>
    <source>
        <strain evidence="7">K81G1</strain>
    </source>
</reference>
<protein>
    <submittedName>
        <fullName evidence="7">MFS transporter</fullName>
    </submittedName>
</protein>
<feature type="domain" description="Major facilitator superfamily (MFS) profile" evidence="6">
    <location>
        <begin position="24"/>
        <end position="436"/>
    </location>
</feature>
<proteinExistence type="predicted"/>
<dbReference type="RefSeq" id="WP_144752945.1">
    <property type="nucleotide sequence ID" value="NZ_VMNW02000007.1"/>
</dbReference>
<dbReference type="Gene3D" id="1.20.1250.20">
    <property type="entry name" value="MFS general substrate transporter like domains"/>
    <property type="match status" value="1"/>
</dbReference>
<feature type="transmembrane region" description="Helical" evidence="5">
    <location>
        <begin position="348"/>
        <end position="366"/>
    </location>
</feature>
<keyword evidence="4 5" id="KW-0472">Membrane</keyword>
<keyword evidence="2 5" id="KW-0812">Transmembrane</keyword>
<feature type="transmembrane region" description="Helical" evidence="5">
    <location>
        <begin position="323"/>
        <end position="342"/>
    </location>
</feature>
<name>A0A5N0VH40_9PSEU</name>
<feature type="transmembrane region" description="Helical" evidence="5">
    <location>
        <begin position="90"/>
        <end position="109"/>
    </location>
</feature>
<dbReference type="Proteomes" id="UP000319769">
    <property type="component" value="Unassembled WGS sequence"/>
</dbReference>
<comment type="caution">
    <text evidence="7">The sequence shown here is derived from an EMBL/GenBank/DDBJ whole genome shotgun (WGS) entry which is preliminary data.</text>
</comment>
<dbReference type="InterPro" id="IPR020846">
    <property type="entry name" value="MFS_dom"/>
</dbReference>
<keyword evidence="8" id="KW-1185">Reference proteome</keyword>
<feature type="transmembrane region" description="Helical" evidence="5">
    <location>
        <begin position="412"/>
        <end position="431"/>
    </location>
</feature>
<dbReference type="PANTHER" id="PTHR23508">
    <property type="entry name" value="CARBOXYLIC ACID TRANSPORTER PROTEIN HOMOLOG"/>
    <property type="match status" value="1"/>
</dbReference>
<dbReference type="Pfam" id="PF07690">
    <property type="entry name" value="MFS_1"/>
    <property type="match status" value="1"/>
</dbReference>
<feature type="transmembrane region" description="Helical" evidence="5">
    <location>
        <begin position="177"/>
        <end position="198"/>
    </location>
</feature>
<sequence>MADEVLDVRREIAEAPVRPFHWALVTVIAIAIVFDGIDTLVPSYVIPFVKQPWGLSGADSGLLVSAGLVGFAIGALLHGPVADRFGRRPVLIAGLLLSGVFSVVTGLSANSFGLFLALRLCTGLGLGILLPLGVAYLNECLPRLVRNRLSVLGASGFSVGGILAGFFGIFVAPTLGWHSLFLLGGGTILLALIVPFVLPESPEWLVAHGRHDRAAAVLSRMNPGRAQAFRAARLTVETPASGGGWRLPLSRGFRGRTVALWYSAFLLLFAAYGITAWTPTLLIERGFAVSSGFALGATLQGVSIVGGLLGAAIADRRLGARNLMVLWCALGAVSIAGIGVAGTGWLTAVAVGATGMFVHGGLYVLYNVCAQTYPVQARGTGQGMMIGVGRWGAVLGPYLGGSLLGAVHADSVLYLALALITALAIIGLAAVRTNVTAGRSAPARVAEQA</sequence>
<dbReference type="InterPro" id="IPR011701">
    <property type="entry name" value="MFS"/>
</dbReference>
<evidence type="ECO:0000313" key="7">
    <source>
        <dbReference type="EMBL" id="KAA9164460.1"/>
    </source>
</evidence>
<feature type="transmembrane region" description="Helical" evidence="5">
    <location>
        <begin position="289"/>
        <end position="311"/>
    </location>
</feature>
<dbReference type="AlphaFoldDB" id="A0A5N0VH40"/>